<reference evidence="1 2" key="1">
    <citation type="submission" date="2019-02" db="EMBL/GenBank/DDBJ databases">
        <title>Closed genome of Sporomusa termitida DSM 4440.</title>
        <authorList>
            <person name="Poehlein A."/>
            <person name="Daniel R."/>
        </authorList>
    </citation>
    <scope>NUCLEOTIDE SEQUENCE [LARGE SCALE GENOMIC DNA]</scope>
    <source>
        <strain evidence="1 2">DSM 4440</strain>
    </source>
</reference>
<evidence type="ECO:0000313" key="1">
    <source>
        <dbReference type="EMBL" id="QDR79666.1"/>
    </source>
</evidence>
<protein>
    <submittedName>
        <fullName evidence="1">Uncharacterized protein</fullName>
    </submittedName>
</protein>
<dbReference type="AlphaFoldDB" id="A0A517DQX0"/>
<proteinExistence type="predicted"/>
<accession>A0A517DQX0</accession>
<keyword evidence="2" id="KW-1185">Reference proteome</keyword>
<dbReference type="OrthoDB" id="1681760at2"/>
<evidence type="ECO:0000313" key="2">
    <source>
        <dbReference type="Proteomes" id="UP000320776"/>
    </source>
</evidence>
<dbReference type="KEGG" id="sted:SPTER_09560"/>
<name>A0A517DQX0_9FIRM</name>
<sequence>MSRRFYVRLLIGVAGSLICFSLIMPGAMAQTRTLSKDTKLHPQGWSVGDFIKFKKNTVVSLNEMGEVVSGTLDKDTLLPPRGWDRVINDYYATTVHADISPYFHRFYYRPFIGRDYKVVIPGYGHLLYKGGTVVTFSEQGDIIAGTIADKATIRLIADKYGFVTFKSDTVLTFFAAGAVQSGILDEDTHLRPVGWKKRITGDDTAGYIKFSKGKTITFNEAGEVVAGTIKEAVTLPTDKGTDQEFPAGSLVEFDDLGASTSRDKYEQSMSNY</sequence>
<organism evidence="1 2">
    <name type="scientific">Sporomusa termitida</name>
    <dbReference type="NCBI Taxonomy" id="2377"/>
    <lineage>
        <taxon>Bacteria</taxon>
        <taxon>Bacillati</taxon>
        <taxon>Bacillota</taxon>
        <taxon>Negativicutes</taxon>
        <taxon>Selenomonadales</taxon>
        <taxon>Sporomusaceae</taxon>
        <taxon>Sporomusa</taxon>
    </lineage>
</organism>
<dbReference type="RefSeq" id="WP_144349272.1">
    <property type="nucleotide sequence ID" value="NZ_CP036259.1"/>
</dbReference>
<dbReference type="EMBL" id="CP036259">
    <property type="protein sequence ID" value="QDR79666.1"/>
    <property type="molecule type" value="Genomic_DNA"/>
</dbReference>
<gene>
    <name evidence="1" type="ORF">SPTER_09560</name>
</gene>
<dbReference type="Proteomes" id="UP000320776">
    <property type="component" value="Chromosome"/>
</dbReference>